<dbReference type="AlphaFoldDB" id="A0A927RHE6"/>
<reference evidence="5" key="1">
    <citation type="submission" date="2020-10" db="EMBL/GenBank/DDBJ databases">
        <title>Sequencing the genomes of 1000 actinobacteria strains.</title>
        <authorList>
            <person name="Klenk H.-P."/>
        </authorList>
    </citation>
    <scope>NUCLEOTIDE SEQUENCE</scope>
    <source>
        <strain evidence="5">DSM 45354</strain>
    </source>
</reference>
<gene>
    <name evidence="5" type="ORF">HEB94_001979</name>
</gene>
<evidence type="ECO:0000259" key="4">
    <source>
        <dbReference type="Pfam" id="PF13439"/>
    </source>
</evidence>
<dbReference type="InterPro" id="IPR050194">
    <property type="entry name" value="Glycosyltransferase_grp1"/>
</dbReference>
<protein>
    <submittedName>
        <fullName evidence="5">Glycosyltransferase involved in cell wall biosynthesis</fullName>
    </submittedName>
</protein>
<name>A0A927RHE6_9ACTN</name>
<dbReference type="InterPro" id="IPR001296">
    <property type="entry name" value="Glyco_trans_1"/>
</dbReference>
<comment type="caution">
    <text evidence="5">The sequence shown here is derived from an EMBL/GenBank/DDBJ whole genome shotgun (WGS) entry which is preliminary data.</text>
</comment>
<dbReference type="CDD" id="cd03801">
    <property type="entry name" value="GT4_PimA-like"/>
    <property type="match status" value="1"/>
</dbReference>
<dbReference type="Pfam" id="PF13439">
    <property type="entry name" value="Glyco_transf_4"/>
    <property type="match status" value="1"/>
</dbReference>
<dbReference type="RefSeq" id="WP_192749520.1">
    <property type="nucleotide sequence ID" value="NZ_BAABJL010000133.1"/>
</dbReference>
<keyword evidence="6" id="KW-1185">Reference proteome</keyword>
<sequence length="357" mass="37720">MANRVDALIRLGHDVRVVPVHDHRMAPLRYASLLSGVVRAGLTGPPSPAKSGTDTVVEAHIAHPTGAFAWPLAVRLRAPLVLFAHGSDVLRLPERSRIDRELCQAVFARSGLVIANSRYLAGEVERRFGLPGERIAIVSPGIRYAEFAAARDRSARRTQELLFVANLIPRKGLDVLIAALAQLARDGAHVPALRVVGDGPERWPLHRQAAAAGVRVDFAGALPQEAVAEEMARAEVLVVPSREEALGLAPLEGMAAGCVPVVSDLGGLAESVEDGVTGFACQPEDPGSLASALVRALAAVRDPQRRRALVAAGDRTARGHDVDAAAAATIDRYTELLAARSGRSSRADRLGGTEVST</sequence>
<keyword evidence="2" id="KW-0808">Transferase</keyword>
<dbReference type="Gene3D" id="3.40.50.2000">
    <property type="entry name" value="Glycogen Phosphorylase B"/>
    <property type="match status" value="2"/>
</dbReference>
<dbReference type="Pfam" id="PF00534">
    <property type="entry name" value="Glycos_transf_1"/>
    <property type="match status" value="1"/>
</dbReference>
<dbReference type="PANTHER" id="PTHR45947">
    <property type="entry name" value="SULFOQUINOVOSYL TRANSFERASE SQD2"/>
    <property type="match status" value="1"/>
</dbReference>
<evidence type="ECO:0000256" key="2">
    <source>
        <dbReference type="ARBA" id="ARBA00022679"/>
    </source>
</evidence>
<evidence type="ECO:0000313" key="5">
    <source>
        <dbReference type="EMBL" id="MBE1605131.1"/>
    </source>
</evidence>
<evidence type="ECO:0000313" key="6">
    <source>
        <dbReference type="Proteomes" id="UP000638648"/>
    </source>
</evidence>
<dbReference type="SUPFAM" id="SSF53756">
    <property type="entry name" value="UDP-Glycosyltransferase/glycogen phosphorylase"/>
    <property type="match status" value="1"/>
</dbReference>
<dbReference type="GO" id="GO:0016757">
    <property type="term" value="F:glycosyltransferase activity"/>
    <property type="evidence" value="ECO:0007669"/>
    <property type="project" value="UniProtKB-KW"/>
</dbReference>
<evidence type="ECO:0000259" key="3">
    <source>
        <dbReference type="Pfam" id="PF00534"/>
    </source>
</evidence>
<feature type="domain" description="Glycosyl transferase family 1" evidence="3">
    <location>
        <begin position="158"/>
        <end position="299"/>
    </location>
</feature>
<keyword evidence="1" id="KW-0328">Glycosyltransferase</keyword>
<accession>A0A927RHE6</accession>
<evidence type="ECO:0000256" key="1">
    <source>
        <dbReference type="ARBA" id="ARBA00022676"/>
    </source>
</evidence>
<dbReference type="EMBL" id="JADBEM010000001">
    <property type="protein sequence ID" value="MBE1605131.1"/>
    <property type="molecule type" value="Genomic_DNA"/>
</dbReference>
<dbReference type="PANTHER" id="PTHR45947:SF3">
    <property type="entry name" value="SULFOQUINOVOSYL TRANSFERASE SQD2"/>
    <property type="match status" value="1"/>
</dbReference>
<feature type="domain" description="Glycosyltransferase subfamily 4-like N-terminal" evidence="4">
    <location>
        <begin position="55"/>
        <end position="142"/>
    </location>
</feature>
<dbReference type="GO" id="GO:1901137">
    <property type="term" value="P:carbohydrate derivative biosynthetic process"/>
    <property type="evidence" value="ECO:0007669"/>
    <property type="project" value="UniProtKB-ARBA"/>
</dbReference>
<dbReference type="Proteomes" id="UP000638648">
    <property type="component" value="Unassembled WGS sequence"/>
</dbReference>
<dbReference type="InterPro" id="IPR028098">
    <property type="entry name" value="Glyco_trans_4-like_N"/>
</dbReference>
<organism evidence="5 6">
    <name type="scientific">Actinopolymorpha pittospori</name>
    <dbReference type="NCBI Taxonomy" id="648752"/>
    <lineage>
        <taxon>Bacteria</taxon>
        <taxon>Bacillati</taxon>
        <taxon>Actinomycetota</taxon>
        <taxon>Actinomycetes</taxon>
        <taxon>Propionibacteriales</taxon>
        <taxon>Actinopolymorphaceae</taxon>
        <taxon>Actinopolymorpha</taxon>
    </lineage>
</organism>
<proteinExistence type="predicted"/>